<name>A0ABP9SL99_9MICC</name>
<dbReference type="InterPro" id="IPR003159">
    <property type="entry name" value="Lyase_8_central_dom"/>
</dbReference>
<dbReference type="SUPFAM" id="SSF48230">
    <property type="entry name" value="Chondroitin AC/alginate lyase"/>
    <property type="match status" value="1"/>
</dbReference>
<dbReference type="RefSeq" id="WP_345450488.1">
    <property type="nucleotide sequence ID" value="NZ_BAABKK010000022.1"/>
</dbReference>
<dbReference type="InterPro" id="IPR012970">
    <property type="entry name" value="Lyase_8_alpha_N"/>
</dbReference>
<organism evidence="8 9">
    <name type="scientific">Arthrobacter gyeryongensis</name>
    <dbReference type="NCBI Taxonomy" id="1650592"/>
    <lineage>
        <taxon>Bacteria</taxon>
        <taxon>Bacillati</taxon>
        <taxon>Actinomycetota</taxon>
        <taxon>Actinomycetes</taxon>
        <taxon>Micrococcales</taxon>
        <taxon>Micrococcaceae</taxon>
        <taxon>Arthrobacter</taxon>
    </lineage>
</organism>
<evidence type="ECO:0000256" key="4">
    <source>
        <dbReference type="SAM" id="SignalP"/>
    </source>
</evidence>
<dbReference type="Pfam" id="PF02884">
    <property type="entry name" value="Lyase_8_C"/>
    <property type="match status" value="1"/>
</dbReference>
<keyword evidence="9" id="KW-1185">Reference proteome</keyword>
<dbReference type="SUPFAM" id="SSF74650">
    <property type="entry name" value="Galactose mutarotase-like"/>
    <property type="match status" value="1"/>
</dbReference>
<dbReference type="Proteomes" id="UP001500200">
    <property type="component" value="Unassembled WGS sequence"/>
</dbReference>
<protein>
    <submittedName>
        <fullName evidence="8">Polysaccharide lyase 8 family protein</fullName>
    </submittedName>
</protein>
<accession>A0ABP9SL99</accession>
<comment type="caution">
    <text evidence="8">The sequence shown here is derived from an EMBL/GenBank/DDBJ whole genome shotgun (WGS) entry which is preliminary data.</text>
</comment>
<feature type="chain" id="PRO_5045044915" evidence="4">
    <location>
        <begin position="35"/>
        <end position="785"/>
    </location>
</feature>
<dbReference type="EMBL" id="BAABKK010000022">
    <property type="protein sequence ID" value="GAA5197174.1"/>
    <property type="molecule type" value="Genomic_DNA"/>
</dbReference>
<evidence type="ECO:0000256" key="2">
    <source>
        <dbReference type="ARBA" id="ARBA00022729"/>
    </source>
</evidence>
<dbReference type="InterPro" id="IPR011013">
    <property type="entry name" value="Gal_mutarotase_sf_dom"/>
</dbReference>
<dbReference type="Gene3D" id="1.50.10.100">
    <property type="entry name" value="Chondroitin AC/alginate lyase"/>
    <property type="match status" value="1"/>
</dbReference>
<evidence type="ECO:0000259" key="5">
    <source>
        <dbReference type="Pfam" id="PF02278"/>
    </source>
</evidence>
<dbReference type="Pfam" id="PF02278">
    <property type="entry name" value="Lyase_8"/>
    <property type="match status" value="1"/>
</dbReference>
<dbReference type="InterPro" id="IPR014718">
    <property type="entry name" value="GH-type_carb-bd"/>
</dbReference>
<reference evidence="9" key="1">
    <citation type="journal article" date="2019" name="Int. J. Syst. Evol. Microbiol.">
        <title>The Global Catalogue of Microorganisms (GCM) 10K type strain sequencing project: providing services to taxonomists for standard genome sequencing and annotation.</title>
        <authorList>
            <consortium name="The Broad Institute Genomics Platform"/>
            <consortium name="The Broad Institute Genome Sequencing Center for Infectious Disease"/>
            <person name="Wu L."/>
            <person name="Ma J."/>
        </authorList>
    </citation>
    <scope>NUCLEOTIDE SEQUENCE [LARGE SCALE GENOMIC DNA]</scope>
    <source>
        <strain evidence="9">JCM 18514</strain>
    </source>
</reference>
<evidence type="ECO:0000313" key="9">
    <source>
        <dbReference type="Proteomes" id="UP001500200"/>
    </source>
</evidence>
<dbReference type="SUPFAM" id="SSF49863">
    <property type="entry name" value="Hyaluronate lyase-like, C-terminal domain"/>
    <property type="match status" value="1"/>
</dbReference>
<dbReference type="PROSITE" id="PS51318">
    <property type="entry name" value="TAT"/>
    <property type="match status" value="1"/>
</dbReference>
<feature type="domain" description="Polysaccharide lyase family 8 C-terminal" evidence="6">
    <location>
        <begin position="676"/>
        <end position="734"/>
    </location>
</feature>
<keyword evidence="2 4" id="KW-0732">Signal</keyword>
<proteinExistence type="inferred from homology"/>
<dbReference type="InterPro" id="IPR011071">
    <property type="entry name" value="Lyase_8-like_C"/>
</dbReference>
<gene>
    <name evidence="8" type="ORF">GCM10023346_31310</name>
</gene>
<dbReference type="GO" id="GO:0016829">
    <property type="term" value="F:lyase activity"/>
    <property type="evidence" value="ECO:0007669"/>
    <property type="project" value="UniProtKB-KW"/>
</dbReference>
<comment type="similarity">
    <text evidence="1">Belongs to the polysaccharide lyase 8 family.</text>
</comment>
<feature type="domain" description="Polysaccharide lyase family 8 central" evidence="5">
    <location>
        <begin position="407"/>
        <end position="664"/>
    </location>
</feature>
<dbReference type="InterPro" id="IPR008929">
    <property type="entry name" value="Chondroitin_lyas"/>
</dbReference>
<keyword evidence="3 8" id="KW-0456">Lyase</keyword>
<dbReference type="CDD" id="cd01083">
    <property type="entry name" value="GAG_Lyase"/>
    <property type="match status" value="1"/>
</dbReference>
<dbReference type="Gene3D" id="2.60.220.10">
    <property type="entry name" value="Polysaccharide lyase family 8-like, C-terminal"/>
    <property type="match status" value="1"/>
</dbReference>
<dbReference type="InterPro" id="IPR004103">
    <property type="entry name" value="Lyase_8_C"/>
</dbReference>
<dbReference type="Pfam" id="PF08124">
    <property type="entry name" value="Lyase_8_N"/>
    <property type="match status" value="1"/>
</dbReference>
<feature type="domain" description="Polysaccharide lyase 8 N-terminal alpha-helical" evidence="7">
    <location>
        <begin position="47"/>
        <end position="366"/>
    </location>
</feature>
<evidence type="ECO:0000256" key="3">
    <source>
        <dbReference type="ARBA" id="ARBA00023239"/>
    </source>
</evidence>
<evidence type="ECO:0000313" key="8">
    <source>
        <dbReference type="EMBL" id="GAA5197174.1"/>
    </source>
</evidence>
<dbReference type="PANTHER" id="PTHR38481">
    <property type="entry name" value="HYALURONATE LYASE"/>
    <property type="match status" value="1"/>
</dbReference>
<evidence type="ECO:0000259" key="6">
    <source>
        <dbReference type="Pfam" id="PF02884"/>
    </source>
</evidence>
<dbReference type="Gene3D" id="2.70.98.10">
    <property type="match status" value="1"/>
</dbReference>
<feature type="signal peptide" evidence="4">
    <location>
        <begin position="1"/>
        <end position="34"/>
    </location>
</feature>
<sequence length="785" mass="83962">MSQLNVSRRNLLRGTGTLALAVALGSAFAPIANAAPDADLEMLRQRWVDQLTGRIVITTTDQDFVGALTRLDSAVDRSRSLLVTVGSRTRIFTDADLSADPKITTTYQRLAQMATAWATPGSRHQGSSTVLAEILAGLEDGDRLVYNASQQEFGNWWNWEIGTPNALADALAVVREHVSEAQVAKYCGAIDHFIPDPTLQFPDSRGKVISEGANRVDICRAIIIRSIVGGDTARLQAAITALSPTWQYVTKGDGFYADGSFIQHFKLGYTGTYGVVLLNGLARLFSLLGPSAYPVSDPSRSILFDVVERSFAPFIHDGLMMDSVRGRAISRADSRGFDDGIAAIEAILWLARGVDAAMSARWRSLCLGWLHRNTVTRPLNWASITRVALIKELFATTTVAEPEPTGHTYFPAMDRSVFRGDGWVTALGLSSRRIAWYECGNGENNTGYHTGSGLLYLYGADAGHWDDNFWPTANLNRLPGITADTTPLPPKVEGEWASRAPANEWTGGVSRDGFGAVGFHLVGPGGTGLSARKSWFFTPEMVLALGSDIHTSSGARVESVVEHRNLGATGGRKISVDGAVLPASSGAPSVHPAARWAHVEGVGGYLLLGSEPLTVQRERRSGAWRDVNSNGPTQILDREYATMVIDHGAAPAGASYAYALMPGATPEQTATWTAPQVLRNDAKAQGARIGKLLAASFWQPAQVGELASDKAAVVLCWQSPGVAKLAVSDPTGSAAEVVLILAGTKFTRVNSAARVQLERDATGTLTLRVPTAGRAGSSVNFELLP</sequence>
<dbReference type="PANTHER" id="PTHR38481:SF1">
    <property type="entry name" value="HYALURONATE LYASE"/>
    <property type="match status" value="1"/>
</dbReference>
<dbReference type="InterPro" id="IPR006311">
    <property type="entry name" value="TAT_signal"/>
</dbReference>
<dbReference type="InterPro" id="IPR038970">
    <property type="entry name" value="Lyase_8"/>
</dbReference>
<evidence type="ECO:0000256" key="1">
    <source>
        <dbReference type="ARBA" id="ARBA00006699"/>
    </source>
</evidence>
<evidence type="ECO:0000259" key="7">
    <source>
        <dbReference type="Pfam" id="PF08124"/>
    </source>
</evidence>